<dbReference type="CDD" id="cd01823">
    <property type="entry name" value="SEST_like"/>
    <property type="match status" value="1"/>
</dbReference>
<keyword evidence="2" id="KW-1015">Disulfide bond</keyword>
<reference evidence="6" key="1">
    <citation type="submission" date="2016-10" db="EMBL/GenBank/DDBJ databases">
        <authorList>
            <person name="Varghese N."/>
            <person name="Submissions S."/>
        </authorList>
    </citation>
    <scope>NUCLEOTIDE SEQUENCE [LARGE SCALE GENOMIC DNA]</scope>
    <source>
        <strain evidence="6">DSM 44675</strain>
    </source>
</reference>
<sequence>MAVTNGRRRLILAACTLAAAVGLVSPAAAAPQPLEYVNLGDSFSAGSGVYPVVPTAVSQCMQSERNFSHIVAQQLGHRLTDVSCGGAKTGDFYAPQYPGTRAQLDALTPTTELVTLMIGGNNNNTFAGAMATCIGAMVSSPVAQAPCQAQHGAKLAEPIETQTYPALVKALSDIHDRSPQARVFIAGYPWLLPASGSCYPQMPVAAGDVPYLRALQAKLNDAVRRAAKETGATFVDMSQVSEGRDGCKPVGERWIEPMLFATQPVPVHPNADGERAIAAEMLKAIG</sequence>
<accession>A0A1H7LIZ5</accession>
<dbReference type="Pfam" id="PF13472">
    <property type="entry name" value="Lipase_GDSL_2"/>
    <property type="match status" value="1"/>
</dbReference>
<evidence type="ECO:0000313" key="6">
    <source>
        <dbReference type="Proteomes" id="UP000198677"/>
    </source>
</evidence>
<keyword evidence="3" id="KW-0732">Signal</keyword>
<feature type="active site" evidence="1">
    <location>
        <position position="268"/>
    </location>
</feature>
<proteinExistence type="predicted"/>
<keyword evidence="5" id="KW-0378">Hydrolase</keyword>
<evidence type="ECO:0000256" key="2">
    <source>
        <dbReference type="PIRSR" id="PIRSR637460-2"/>
    </source>
</evidence>
<dbReference type="InterPro" id="IPR036514">
    <property type="entry name" value="SGNH_hydro_sf"/>
</dbReference>
<feature type="domain" description="SGNH hydrolase-type esterase" evidence="4">
    <location>
        <begin position="39"/>
        <end position="276"/>
    </location>
</feature>
<evidence type="ECO:0000259" key="4">
    <source>
        <dbReference type="Pfam" id="PF13472"/>
    </source>
</evidence>
<dbReference type="Proteomes" id="UP000198677">
    <property type="component" value="Unassembled WGS sequence"/>
</dbReference>
<dbReference type="SUPFAM" id="SSF52266">
    <property type="entry name" value="SGNH hydrolase"/>
    <property type="match status" value="1"/>
</dbReference>
<dbReference type="InterPro" id="IPR013830">
    <property type="entry name" value="SGNH_hydro"/>
</dbReference>
<feature type="disulfide bond" evidence="2">
    <location>
        <begin position="198"/>
        <end position="247"/>
    </location>
</feature>
<dbReference type="AlphaFoldDB" id="A0A1H7LIZ5"/>
<feature type="chain" id="PRO_5011479944" evidence="3">
    <location>
        <begin position="30"/>
        <end position="286"/>
    </location>
</feature>
<evidence type="ECO:0000313" key="5">
    <source>
        <dbReference type="EMBL" id="SEK98778.1"/>
    </source>
</evidence>
<gene>
    <name evidence="5" type="ORF">SAMN05444583_10567</name>
</gene>
<dbReference type="PROSITE" id="PS51318">
    <property type="entry name" value="TAT"/>
    <property type="match status" value="1"/>
</dbReference>
<feature type="signal peptide" evidence="3">
    <location>
        <begin position="1"/>
        <end position="29"/>
    </location>
</feature>
<protein>
    <submittedName>
        <fullName evidence="5">GDSL-like Lipase/Acylhydrolase family protein</fullName>
    </submittedName>
</protein>
<dbReference type="PANTHER" id="PTHR37981:SF1">
    <property type="entry name" value="SGNH HYDROLASE-TYPE ESTERASE DOMAIN-CONTAINING PROTEIN"/>
    <property type="match status" value="1"/>
</dbReference>
<feature type="disulfide bond" evidence="2">
    <location>
        <begin position="133"/>
        <end position="147"/>
    </location>
</feature>
<dbReference type="GO" id="GO:0019433">
    <property type="term" value="P:triglyceride catabolic process"/>
    <property type="evidence" value="ECO:0007669"/>
    <property type="project" value="TreeGrafter"/>
</dbReference>
<organism evidence="5 6">
    <name type="scientific">Rhodococcus maanshanensis</name>
    <dbReference type="NCBI Taxonomy" id="183556"/>
    <lineage>
        <taxon>Bacteria</taxon>
        <taxon>Bacillati</taxon>
        <taxon>Actinomycetota</taxon>
        <taxon>Actinomycetes</taxon>
        <taxon>Mycobacteriales</taxon>
        <taxon>Nocardiaceae</taxon>
        <taxon>Rhodococcus</taxon>
    </lineage>
</organism>
<evidence type="ECO:0000256" key="3">
    <source>
        <dbReference type="SAM" id="SignalP"/>
    </source>
</evidence>
<dbReference type="GO" id="GO:0004806">
    <property type="term" value="F:triacylglycerol lipase activity"/>
    <property type="evidence" value="ECO:0007669"/>
    <property type="project" value="TreeGrafter"/>
</dbReference>
<dbReference type="EMBL" id="FOAW01000005">
    <property type="protein sequence ID" value="SEK98778.1"/>
    <property type="molecule type" value="Genomic_DNA"/>
</dbReference>
<keyword evidence="6" id="KW-1185">Reference proteome</keyword>
<dbReference type="InterPro" id="IPR037460">
    <property type="entry name" value="SEST-like"/>
</dbReference>
<dbReference type="InterPro" id="IPR006311">
    <property type="entry name" value="TAT_signal"/>
</dbReference>
<name>A0A1H7LIZ5_9NOCA</name>
<dbReference type="Gene3D" id="3.40.50.1110">
    <property type="entry name" value="SGNH hydrolase"/>
    <property type="match status" value="1"/>
</dbReference>
<dbReference type="OrthoDB" id="5503950at2"/>
<feature type="disulfide bond" evidence="2">
    <location>
        <begin position="60"/>
        <end position="84"/>
    </location>
</feature>
<feature type="active site" description="Nucleophile" evidence="1">
    <location>
        <position position="42"/>
    </location>
</feature>
<dbReference type="PANTHER" id="PTHR37981">
    <property type="entry name" value="LIPASE 2"/>
    <property type="match status" value="1"/>
</dbReference>
<evidence type="ECO:0000256" key="1">
    <source>
        <dbReference type="PIRSR" id="PIRSR637460-1"/>
    </source>
</evidence>